<dbReference type="SMART" id="SM01054">
    <property type="entry name" value="CaM_binding"/>
    <property type="match status" value="1"/>
</dbReference>
<feature type="compositionally biased region" description="Low complexity" evidence="1">
    <location>
        <begin position="121"/>
        <end position="134"/>
    </location>
</feature>
<dbReference type="Proteomes" id="UP000325577">
    <property type="component" value="Linkage Group LG13"/>
</dbReference>
<dbReference type="GO" id="GO:0005516">
    <property type="term" value="F:calmodulin binding"/>
    <property type="evidence" value="ECO:0007669"/>
    <property type="project" value="InterPro"/>
</dbReference>
<feature type="compositionally biased region" description="Polar residues" evidence="1">
    <location>
        <begin position="1"/>
        <end position="27"/>
    </location>
</feature>
<keyword evidence="4" id="KW-1185">Reference proteome</keyword>
<name>A0A5J5BGM6_9ASTE</name>
<feature type="compositionally biased region" description="Low complexity" evidence="1">
    <location>
        <begin position="32"/>
        <end position="50"/>
    </location>
</feature>
<dbReference type="Pfam" id="PF07839">
    <property type="entry name" value="CaM_binding"/>
    <property type="match status" value="1"/>
</dbReference>
<feature type="region of interest" description="Disordered" evidence="1">
    <location>
        <begin position="1"/>
        <end position="88"/>
    </location>
</feature>
<protein>
    <recommendedName>
        <fullName evidence="2">Calmodulin-binding domain-containing protein</fullName>
    </recommendedName>
</protein>
<evidence type="ECO:0000313" key="3">
    <source>
        <dbReference type="EMBL" id="KAA8541002.1"/>
    </source>
</evidence>
<dbReference type="PANTHER" id="PTHR33349:SF26">
    <property type="entry name" value="CALMODULIN-BINDING DOMAIN-CONTAINING PROTEIN"/>
    <property type="match status" value="1"/>
</dbReference>
<feature type="region of interest" description="Disordered" evidence="1">
    <location>
        <begin position="149"/>
        <end position="181"/>
    </location>
</feature>
<accession>A0A5J5BGM6</accession>
<sequence length="261" mass="28338">MLATASSKSYQYSVLSQVPDSKSQIPHKQQVIKKVAPVSAKKVVISSKDVSSPREGKDGTRKHASDPKHLPDSKSQIPDKKQGITKEVPAGAKKVAIFSKQVSLPCDGKLVSAKQSSNGMPKLPSKTKLSSLSIPGHVNTRRFSEIIIPEGNGSCQIEPSGRQEKIQDENPNGNADTERRSLRRVVDEKLNETKPESEKVVLRHQDVEGKKDVQSLLNNVIEETASKLVQTRKSKVKALVGAFETVISLQDAKSSATTSAQ</sequence>
<reference evidence="3 4" key="1">
    <citation type="submission" date="2019-09" db="EMBL/GenBank/DDBJ databases">
        <title>A chromosome-level genome assembly of the Chinese tupelo Nyssa sinensis.</title>
        <authorList>
            <person name="Yang X."/>
            <person name="Kang M."/>
            <person name="Yang Y."/>
            <person name="Xiong H."/>
            <person name="Wang M."/>
            <person name="Zhang Z."/>
            <person name="Wang Z."/>
            <person name="Wu H."/>
            <person name="Ma T."/>
            <person name="Liu J."/>
            <person name="Xi Z."/>
        </authorList>
    </citation>
    <scope>NUCLEOTIDE SEQUENCE [LARGE SCALE GENOMIC DNA]</scope>
    <source>
        <strain evidence="3">J267</strain>
        <tissue evidence="3">Leaf</tissue>
    </source>
</reference>
<dbReference type="InterPro" id="IPR012417">
    <property type="entry name" value="CaM-bd_dom_pln"/>
</dbReference>
<feature type="domain" description="Calmodulin-binding" evidence="2">
    <location>
        <begin position="154"/>
        <end position="248"/>
    </location>
</feature>
<dbReference type="EMBL" id="CM018036">
    <property type="protein sequence ID" value="KAA8541002.1"/>
    <property type="molecule type" value="Genomic_DNA"/>
</dbReference>
<dbReference type="OrthoDB" id="766386at2759"/>
<dbReference type="PANTHER" id="PTHR33349">
    <property type="entry name" value="EMB|CAB62594.1"/>
    <property type="match status" value="1"/>
</dbReference>
<evidence type="ECO:0000313" key="4">
    <source>
        <dbReference type="Proteomes" id="UP000325577"/>
    </source>
</evidence>
<feature type="region of interest" description="Disordered" evidence="1">
    <location>
        <begin position="112"/>
        <end position="134"/>
    </location>
</feature>
<dbReference type="AlphaFoldDB" id="A0A5J5BGM6"/>
<proteinExistence type="predicted"/>
<evidence type="ECO:0000256" key="1">
    <source>
        <dbReference type="SAM" id="MobiDB-lite"/>
    </source>
</evidence>
<organism evidence="3 4">
    <name type="scientific">Nyssa sinensis</name>
    <dbReference type="NCBI Taxonomy" id="561372"/>
    <lineage>
        <taxon>Eukaryota</taxon>
        <taxon>Viridiplantae</taxon>
        <taxon>Streptophyta</taxon>
        <taxon>Embryophyta</taxon>
        <taxon>Tracheophyta</taxon>
        <taxon>Spermatophyta</taxon>
        <taxon>Magnoliopsida</taxon>
        <taxon>eudicotyledons</taxon>
        <taxon>Gunneridae</taxon>
        <taxon>Pentapetalae</taxon>
        <taxon>asterids</taxon>
        <taxon>Cornales</taxon>
        <taxon>Nyssaceae</taxon>
        <taxon>Nyssa</taxon>
    </lineage>
</organism>
<feature type="compositionally biased region" description="Basic and acidic residues" evidence="1">
    <location>
        <begin position="51"/>
        <end position="84"/>
    </location>
</feature>
<gene>
    <name evidence="3" type="ORF">F0562_024860</name>
</gene>
<evidence type="ECO:0000259" key="2">
    <source>
        <dbReference type="SMART" id="SM01054"/>
    </source>
</evidence>